<dbReference type="EMBL" id="QUBR01000003">
    <property type="protein sequence ID" value="REK68908.1"/>
    <property type="molecule type" value="Genomic_DNA"/>
</dbReference>
<accession>A0A371NZT4</accession>
<dbReference type="AlphaFoldDB" id="A0A371NZT4"/>
<reference evidence="2 3" key="1">
    <citation type="submission" date="2018-08" db="EMBL/GenBank/DDBJ databases">
        <title>Aeromicrobium sp. M2KJ-4, whole genome shotgun sequence.</title>
        <authorList>
            <person name="Tuo L."/>
        </authorList>
    </citation>
    <scope>NUCLEOTIDE SEQUENCE [LARGE SCALE GENOMIC DNA]</scope>
    <source>
        <strain evidence="2 3">M2KJ-4</strain>
    </source>
</reference>
<evidence type="ECO:0000259" key="1">
    <source>
        <dbReference type="Pfam" id="PF01965"/>
    </source>
</evidence>
<dbReference type="CDD" id="cd03139">
    <property type="entry name" value="GATase1_PfpI_2"/>
    <property type="match status" value="1"/>
</dbReference>
<proteinExistence type="predicted"/>
<dbReference type="Proteomes" id="UP000265581">
    <property type="component" value="Unassembled WGS sequence"/>
</dbReference>
<dbReference type="Pfam" id="PF01965">
    <property type="entry name" value="DJ-1_PfpI"/>
    <property type="match status" value="1"/>
</dbReference>
<dbReference type="InterPro" id="IPR029062">
    <property type="entry name" value="Class_I_gatase-like"/>
</dbReference>
<organism evidence="2 3">
    <name type="scientific">Aeromicrobium endophyticum</name>
    <dbReference type="NCBI Taxonomy" id="2292704"/>
    <lineage>
        <taxon>Bacteria</taxon>
        <taxon>Bacillati</taxon>
        <taxon>Actinomycetota</taxon>
        <taxon>Actinomycetes</taxon>
        <taxon>Propionibacteriales</taxon>
        <taxon>Nocardioidaceae</taxon>
        <taxon>Aeromicrobium</taxon>
    </lineage>
</organism>
<dbReference type="PANTHER" id="PTHR43130:SF2">
    <property type="entry name" value="DJ-1_PFPI DOMAIN-CONTAINING PROTEIN"/>
    <property type="match status" value="1"/>
</dbReference>
<dbReference type="PANTHER" id="PTHR43130">
    <property type="entry name" value="ARAC-FAMILY TRANSCRIPTIONAL REGULATOR"/>
    <property type="match status" value="1"/>
</dbReference>
<gene>
    <name evidence="2" type="ORF">DX116_18785</name>
</gene>
<protein>
    <submittedName>
        <fullName evidence="2">DJ-1/PfpI family protein</fullName>
    </submittedName>
</protein>
<dbReference type="InterPro" id="IPR052158">
    <property type="entry name" value="INH-QAR"/>
</dbReference>
<dbReference type="RefSeq" id="WP_119705830.1">
    <property type="nucleotide sequence ID" value="NZ_JBHSOI010000001.1"/>
</dbReference>
<feature type="domain" description="DJ-1/PfpI" evidence="1">
    <location>
        <begin position="1"/>
        <end position="162"/>
    </location>
</feature>
<dbReference type="Gene3D" id="3.40.50.880">
    <property type="match status" value="1"/>
</dbReference>
<name>A0A371NZT4_9ACTN</name>
<evidence type="ECO:0000313" key="3">
    <source>
        <dbReference type="Proteomes" id="UP000265581"/>
    </source>
</evidence>
<dbReference type="GO" id="GO:0006355">
    <property type="term" value="P:regulation of DNA-templated transcription"/>
    <property type="evidence" value="ECO:0007669"/>
    <property type="project" value="TreeGrafter"/>
</dbReference>
<evidence type="ECO:0000313" key="2">
    <source>
        <dbReference type="EMBL" id="REK68908.1"/>
    </source>
</evidence>
<keyword evidence="3" id="KW-1185">Reference proteome</keyword>
<sequence length="207" mass="21429">MKVAIVLYPDFTALDVVGPYHFLAGVPGAEVVFVADTAGPVVNDIGSLAMQATRGLDDVLDPDVVVIGGGPGYVAQTTNTHLHEWLRTVDRSSTWTTSACTGSLILASAGLLEGRRATTHWGALAELTDFGAHPSDDRVVIDGKYATAAGVSAGIDMALTLIGLMSGDEAAQTSQLLAEYAPSPPYRSGSLHAASPEVVARAKELLA</sequence>
<dbReference type="InterPro" id="IPR002818">
    <property type="entry name" value="DJ-1/PfpI"/>
</dbReference>
<comment type="caution">
    <text evidence="2">The sequence shown here is derived from an EMBL/GenBank/DDBJ whole genome shotgun (WGS) entry which is preliminary data.</text>
</comment>
<dbReference type="SUPFAM" id="SSF52317">
    <property type="entry name" value="Class I glutamine amidotransferase-like"/>
    <property type="match status" value="1"/>
</dbReference>
<dbReference type="OrthoDB" id="9803764at2"/>